<protein>
    <submittedName>
        <fullName evidence="2">AzlD domain-containing protein</fullName>
    </submittedName>
</protein>
<evidence type="ECO:0000256" key="1">
    <source>
        <dbReference type="SAM" id="Phobius"/>
    </source>
</evidence>
<reference evidence="2 3" key="1">
    <citation type="submission" date="2019-06" db="EMBL/GenBank/DDBJ databases">
        <title>Whole genome sequence for Cellvibrionaceae sp. R142.</title>
        <authorList>
            <person name="Wang G."/>
        </authorList>
    </citation>
    <scope>NUCLEOTIDE SEQUENCE [LARGE SCALE GENOMIC DNA]</scope>
    <source>
        <strain evidence="2 3">R142</strain>
    </source>
</reference>
<dbReference type="AlphaFoldDB" id="A0A545SLY4"/>
<organism evidence="2 3">
    <name type="scientific">Exilibacterium tricleocarpae</name>
    <dbReference type="NCBI Taxonomy" id="2591008"/>
    <lineage>
        <taxon>Bacteria</taxon>
        <taxon>Pseudomonadati</taxon>
        <taxon>Pseudomonadota</taxon>
        <taxon>Gammaproteobacteria</taxon>
        <taxon>Cellvibrionales</taxon>
        <taxon>Cellvibrionaceae</taxon>
        <taxon>Exilibacterium</taxon>
    </lineage>
</organism>
<gene>
    <name evidence="2" type="ORF">FKG94_27790</name>
</gene>
<keyword evidence="1" id="KW-0812">Transmembrane</keyword>
<dbReference type="EMBL" id="VHSG01000045">
    <property type="protein sequence ID" value="TQV65997.1"/>
    <property type="molecule type" value="Genomic_DNA"/>
</dbReference>
<dbReference type="OrthoDB" id="4257348at2"/>
<feature type="transmembrane region" description="Helical" evidence="1">
    <location>
        <begin position="68"/>
        <end position="98"/>
    </location>
</feature>
<dbReference type="Proteomes" id="UP000319732">
    <property type="component" value="Unassembled WGS sequence"/>
</dbReference>
<keyword evidence="3" id="KW-1185">Reference proteome</keyword>
<dbReference type="RefSeq" id="WP_142930223.1">
    <property type="nucleotide sequence ID" value="NZ_ML660120.1"/>
</dbReference>
<name>A0A545SLY4_9GAMM</name>
<dbReference type="Pfam" id="PF05437">
    <property type="entry name" value="AzlD"/>
    <property type="match status" value="1"/>
</dbReference>
<keyword evidence="1" id="KW-0472">Membrane</keyword>
<evidence type="ECO:0000313" key="3">
    <source>
        <dbReference type="Proteomes" id="UP000319732"/>
    </source>
</evidence>
<feature type="transmembrane region" description="Helical" evidence="1">
    <location>
        <begin position="38"/>
        <end position="56"/>
    </location>
</feature>
<accession>A0A545SLY4</accession>
<evidence type="ECO:0000313" key="2">
    <source>
        <dbReference type="EMBL" id="TQV65997.1"/>
    </source>
</evidence>
<sequence length="105" mass="11751">MTIWLTLLLMAAVTFATRYAFLEPRVPIRLNNAAQRFLGYSAPAVLTAITAPIVFARGQQLDLRVDNIYLWAALTAVTVAYFSRNTLLTVAVSMPVFFGLKHYLQ</sequence>
<proteinExistence type="predicted"/>
<comment type="caution">
    <text evidence="2">The sequence shown here is derived from an EMBL/GenBank/DDBJ whole genome shotgun (WGS) entry which is preliminary data.</text>
</comment>
<dbReference type="InterPro" id="IPR008407">
    <property type="entry name" value="Brnchd-chn_aa_trnsp_AzlD"/>
</dbReference>
<keyword evidence="1" id="KW-1133">Transmembrane helix</keyword>